<evidence type="ECO:0000313" key="3">
    <source>
        <dbReference type="Proteomes" id="UP000271339"/>
    </source>
</evidence>
<dbReference type="InterPro" id="IPR025665">
    <property type="entry name" value="Beta-barrel_OMP_2"/>
</dbReference>
<feature type="domain" description="Outer membrane protein beta-barrel" evidence="1">
    <location>
        <begin position="33"/>
        <end position="162"/>
    </location>
</feature>
<reference evidence="2 3" key="1">
    <citation type="submission" date="2018-10" db="EMBL/GenBank/DDBJ databases">
        <title>Genomic Encyclopedia of Archaeal and Bacterial Type Strains, Phase II (KMG-II): from individual species to whole genera.</title>
        <authorList>
            <person name="Goeker M."/>
        </authorList>
    </citation>
    <scope>NUCLEOTIDE SEQUENCE [LARGE SCALE GENOMIC DNA]</scope>
    <source>
        <strain evidence="2 3">DSM 23424</strain>
    </source>
</reference>
<evidence type="ECO:0000313" key="2">
    <source>
        <dbReference type="EMBL" id="RMA64162.1"/>
    </source>
</evidence>
<dbReference type="RefSeq" id="WP_121906633.1">
    <property type="nucleotide sequence ID" value="NZ_REFC01000012.1"/>
</dbReference>
<dbReference type="AlphaFoldDB" id="A0A3L9ZC23"/>
<dbReference type="EMBL" id="REFC01000012">
    <property type="protein sequence ID" value="RMA64162.1"/>
    <property type="molecule type" value="Genomic_DNA"/>
</dbReference>
<protein>
    <submittedName>
        <fullName evidence="2">Outer membrane protein with beta-barrel domain</fullName>
    </submittedName>
</protein>
<name>A0A3L9ZC23_9FLAO</name>
<dbReference type="Pfam" id="PF13568">
    <property type="entry name" value="OMP_b-brl_2"/>
    <property type="match status" value="1"/>
</dbReference>
<dbReference type="Proteomes" id="UP000271339">
    <property type="component" value="Unassembled WGS sequence"/>
</dbReference>
<comment type="caution">
    <text evidence="2">The sequence shown here is derived from an EMBL/GenBank/DDBJ whole genome shotgun (WGS) entry which is preliminary data.</text>
</comment>
<keyword evidence="3" id="KW-1185">Reference proteome</keyword>
<gene>
    <name evidence="2" type="ORF">BXY75_1030</name>
</gene>
<proteinExistence type="predicted"/>
<evidence type="ECO:0000259" key="1">
    <source>
        <dbReference type="Pfam" id="PF13568"/>
    </source>
</evidence>
<dbReference type="OrthoDB" id="947434at2"/>
<organism evidence="2 3">
    <name type="scientific">Ulvibacter antarcticus</name>
    <dbReference type="NCBI Taxonomy" id="442714"/>
    <lineage>
        <taxon>Bacteria</taxon>
        <taxon>Pseudomonadati</taxon>
        <taxon>Bacteroidota</taxon>
        <taxon>Flavobacteriia</taxon>
        <taxon>Flavobacteriales</taxon>
        <taxon>Flavobacteriaceae</taxon>
        <taxon>Ulvibacter</taxon>
    </lineage>
</organism>
<sequence>MKKIFLLITVTVCIITTSFAQGEFRMGAKAGPNLGNRIGFHLGALIEVPISDKISLQPEILYSSQGTKIESGFFGAQVETDIKLDYLNFPILGKYHILKGLSAELGPVIGVLVKAESKVDGRSRDSKEYYENIDIGIGIGASYLTSIGLFGSLRFNKGITNTNTTSEESLYYNSKNQNNISQISVGYSF</sequence>
<accession>A0A3L9ZC23</accession>